<dbReference type="RefSeq" id="XP_018004335.1">
    <property type="nucleotide sequence ID" value="XM_018148722.1"/>
</dbReference>
<feature type="region of interest" description="Disordered" evidence="1">
    <location>
        <begin position="222"/>
        <end position="247"/>
    </location>
</feature>
<sequence length="247" mass="27789">MHCNPSYSCDDEKWSITDEIEPDGCKRSLPFIDLYPHMYSKLSRPPLQSSQTLKWVDGPGEKDCGHPWSPQTLSARHQATDWYYGGHVSTSSLIDVHHHEPGNNVFSPSPDEAPFKTRLKTLFTAHGSPKHSHTPPKHTFRTRDPTTNEWHSYPSILTTTSASSDADLFDPVAVKHSLAARKRGRRRCHAPIPLGVVLLVVLCSPGILAYGWAEGRWGRWKRESGSHKRKGVTEEEDEAKTGEKAEY</sequence>
<evidence type="ECO:0000256" key="1">
    <source>
        <dbReference type="SAM" id="MobiDB-lite"/>
    </source>
</evidence>
<gene>
    <name evidence="2" type="ORF">AB675_8288</name>
</gene>
<keyword evidence="3" id="KW-1185">Reference proteome</keyword>
<feature type="region of interest" description="Disordered" evidence="1">
    <location>
        <begin position="125"/>
        <end position="152"/>
    </location>
</feature>
<proteinExistence type="predicted"/>
<protein>
    <submittedName>
        <fullName evidence="2">Uncharacterized protein</fullName>
    </submittedName>
</protein>
<evidence type="ECO:0000313" key="3">
    <source>
        <dbReference type="Proteomes" id="UP000038010"/>
    </source>
</evidence>
<dbReference type="GeneID" id="28740602"/>
<feature type="compositionally biased region" description="Basic residues" evidence="1">
    <location>
        <begin position="128"/>
        <end position="140"/>
    </location>
</feature>
<accession>A0A0N1HW93</accession>
<dbReference type="EMBL" id="LFJN01000003">
    <property type="protein sequence ID" value="KPI44372.1"/>
    <property type="molecule type" value="Genomic_DNA"/>
</dbReference>
<organism evidence="2 3">
    <name type="scientific">Cyphellophora attinorum</name>
    <dbReference type="NCBI Taxonomy" id="1664694"/>
    <lineage>
        <taxon>Eukaryota</taxon>
        <taxon>Fungi</taxon>
        <taxon>Dikarya</taxon>
        <taxon>Ascomycota</taxon>
        <taxon>Pezizomycotina</taxon>
        <taxon>Eurotiomycetes</taxon>
        <taxon>Chaetothyriomycetidae</taxon>
        <taxon>Chaetothyriales</taxon>
        <taxon>Cyphellophoraceae</taxon>
        <taxon>Cyphellophora</taxon>
    </lineage>
</organism>
<dbReference type="Proteomes" id="UP000038010">
    <property type="component" value="Unassembled WGS sequence"/>
</dbReference>
<comment type="caution">
    <text evidence="2">The sequence shown here is derived from an EMBL/GenBank/DDBJ whole genome shotgun (WGS) entry which is preliminary data.</text>
</comment>
<dbReference type="VEuPathDB" id="FungiDB:AB675_8288"/>
<dbReference type="AlphaFoldDB" id="A0A0N1HW93"/>
<name>A0A0N1HW93_9EURO</name>
<evidence type="ECO:0000313" key="2">
    <source>
        <dbReference type="EMBL" id="KPI44372.1"/>
    </source>
</evidence>
<reference evidence="2 3" key="1">
    <citation type="submission" date="2015-06" db="EMBL/GenBank/DDBJ databases">
        <title>Draft genome of the ant-associated black yeast Phialophora attae CBS 131958.</title>
        <authorList>
            <person name="Moreno L.F."/>
            <person name="Stielow B.J."/>
            <person name="de Hoog S."/>
            <person name="Vicente V.A."/>
            <person name="Weiss V.A."/>
            <person name="de Vries M."/>
            <person name="Cruz L.M."/>
            <person name="Souza E.M."/>
        </authorList>
    </citation>
    <scope>NUCLEOTIDE SEQUENCE [LARGE SCALE GENOMIC DNA]</scope>
    <source>
        <strain evidence="2 3">CBS 131958</strain>
    </source>
</reference>